<accession>A0A3E1NLH7</accession>
<evidence type="ECO:0000256" key="1">
    <source>
        <dbReference type="SAM" id="MobiDB-lite"/>
    </source>
</evidence>
<dbReference type="Proteomes" id="UP000261284">
    <property type="component" value="Unassembled WGS sequence"/>
</dbReference>
<evidence type="ECO:0008006" key="5">
    <source>
        <dbReference type="Google" id="ProtNLM"/>
    </source>
</evidence>
<feature type="compositionally biased region" description="Polar residues" evidence="1">
    <location>
        <begin position="31"/>
        <end position="47"/>
    </location>
</feature>
<evidence type="ECO:0000256" key="2">
    <source>
        <dbReference type="SAM" id="SignalP"/>
    </source>
</evidence>
<keyword evidence="2" id="KW-0732">Signal</keyword>
<dbReference type="EMBL" id="QTJU01000002">
    <property type="protein sequence ID" value="RFM28772.1"/>
    <property type="molecule type" value="Genomic_DNA"/>
</dbReference>
<protein>
    <recommendedName>
        <fullName evidence="5">Porin</fullName>
    </recommendedName>
</protein>
<feature type="chain" id="PRO_5017538471" description="Porin" evidence="2">
    <location>
        <begin position="29"/>
        <end position="692"/>
    </location>
</feature>
<comment type="caution">
    <text evidence="3">The sequence shown here is derived from an EMBL/GenBank/DDBJ whole genome shotgun (WGS) entry which is preliminary data.</text>
</comment>
<sequence>MKRRRYRLLSFIACALLLLLANAYTAHAQYPTTNTRPGLDTTVSYDSQGRPIHKRTNSGNDSLKHRDPLEDSITITYKFFDSTRIRKLDTSINDFSTRYPVSPKYVDLGNLGTAAQSLLFNPWLKPGFDAGFHAFDLYRYSIEDTKFYQTTRPFTELAYLLGSSSEQMGGITHTQNRSPNFNFAFNYRFALSPGKFRNQNTSFNNIRFNTAYVSPNKRYSSFFIFINNRVNAADNGGVQADSSLNALTGQLNSPFQVPTRLANNAGKGSPNPFNTSFATGTHLSETILMYRQQYDFGQKDSIVTDSSVIKLFYPRFRFQHTIKYSTLSYNYTDGDVIDSNYSKYFNMQAITGDTISYKDKWNDLTNELAIISYPEKNNLNQFLKLGAGYQALQGKFVYYNGDTTFGLTRNNIYLNGEYRNRTRNQKWDIFASGQFFASGAYTGDYAALISLRSQISKKLGYLSLGFQNVNRSVSFVYDSRSSFPSLSEGNFGKENITHIFANVDVTALQMKLNGDYYAITNLPYFSDFFNAKQYSSLFNVLHVSAEKKFPLSKFWNLYSEVHLQQKTGAAPVNLPTFFTADRLVFEGNFFKNLYLAMGVEVRYYSPYKMDNYSPFTGQFFNQGSYTTSNRPDINGFLHFRIKTFRGFIRLENLNTFNIANGSAGFGRYNFTSEHYAGRTLWLHTGIWWNFIN</sequence>
<organism evidence="3 4">
    <name type="scientific">Deminuibacter soli</name>
    <dbReference type="NCBI Taxonomy" id="2291815"/>
    <lineage>
        <taxon>Bacteria</taxon>
        <taxon>Pseudomonadati</taxon>
        <taxon>Bacteroidota</taxon>
        <taxon>Chitinophagia</taxon>
        <taxon>Chitinophagales</taxon>
        <taxon>Chitinophagaceae</taxon>
        <taxon>Deminuibacter</taxon>
    </lineage>
</organism>
<name>A0A3E1NLH7_9BACT</name>
<dbReference type="OrthoDB" id="1489309at2"/>
<keyword evidence="4" id="KW-1185">Reference proteome</keyword>
<feature type="region of interest" description="Disordered" evidence="1">
    <location>
        <begin position="31"/>
        <end position="65"/>
    </location>
</feature>
<proteinExistence type="predicted"/>
<dbReference type="Pfam" id="PF14121">
    <property type="entry name" value="Porin_10"/>
    <property type="match status" value="1"/>
</dbReference>
<evidence type="ECO:0000313" key="4">
    <source>
        <dbReference type="Proteomes" id="UP000261284"/>
    </source>
</evidence>
<feature type="signal peptide" evidence="2">
    <location>
        <begin position="1"/>
        <end position="28"/>
    </location>
</feature>
<dbReference type="RefSeq" id="WP_116846761.1">
    <property type="nucleotide sequence ID" value="NZ_QTJU01000002.1"/>
</dbReference>
<reference evidence="3 4" key="1">
    <citation type="submission" date="2018-08" db="EMBL/GenBank/DDBJ databases">
        <title>Chitinophagaceae sp. K23C18032701, a novel bacterium isolated from forest soil.</title>
        <authorList>
            <person name="Wang C."/>
        </authorList>
    </citation>
    <scope>NUCLEOTIDE SEQUENCE [LARGE SCALE GENOMIC DNA]</scope>
    <source>
        <strain evidence="3 4">K23C18032701</strain>
    </source>
</reference>
<gene>
    <name evidence="3" type="ORF">DXN05_08310</name>
</gene>
<dbReference type="AlphaFoldDB" id="A0A3E1NLH7"/>
<evidence type="ECO:0000313" key="3">
    <source>
        <dbReference type="EMBL" id="RFM28772.1"/>
    </source>
</evidence>
<dbReference type="InterPro" id="IPR025631">
    <property type="entry name" value="Porin_10"/>
</dbReference>